<sequence length="51" mass="5622">MADTTASSDPRDVNSELRLPLLEPGKKSSEPEKLCIDEMLRTYWRASLGGG</sequence>
<proteinExistence type="predicted"/>
<feature type="region of interest" description="Disordered" evidence="1">
    <location>
        <begin position="1"/>
        <end position="30"/>
    </location>
</feature>
<comment type="caution">
    <text evidence="2">The sequence shown here is derived from an EMBL/GenBank/DDBJ whole genome shotgun (WGS) entry which is preliminary data.</text>
</comment>
<dbReference type="Proteomes" id="UP000737018">
    <property type="component" value="Unassembled WGS sequence"/>
</dbReference>
<evidence type="ECO:0000313" key="3">
    <source>
        <dbReference type="Proteomes" id="UP000737018"/>
    </source>
</evidence>
<evidence type="ECO:0000313" key="2">
    <source>
        <dbReference type="EMBL" id="KAF3952807.1"/>
    </source>
</evidence>
<gene>
    <name evidence="2" type="ORF">CMV_021678</name>
</gene>
<feature type="non-terminal residue" evidence="2">
    <location>
        <position position="51"/>
    </location>
</feature>
<organism evidence="2 3">
    <name type="scientific">Castanea mollissima</name>
    <name type="common">Chinese chestnut</name>
    <dbReference type="NCBI Taxonomy" id="60419"/>
    <lineage>
        <taxon>Eukaryota</taxon>
        <taxon>Viridiplantae</taxon>
        <taxon>Streptophyta</taxon>
        <taxon>Embryophyta</taxon>
        <taxon>Tracheophyta</taxon>
        <taxon>Spermatophyta</taxon>
        <taxon>Magnoliopsida</taxon>
        <taxon>eudicotyledons</taxon>
        <taxon>Gunneridae</taxon>
        <taxon>Pentapetalae</taxon>
        <taxon>rosids</taxon>
        <taxon>fabids</taxon>
        <taxon>Fagales</taxon>
        <taxon>Fagaceae</taxon>
        <taxon>Castanea</taxon>
    </lineage>
</organism>
<accession>A0A8J4QJF0</accession>
<protein>
    <submittedName>
        <fullName evidence="2">Uncharacterized protein</fullName>
    </submittedName>
</protein>
<reference evidence="2" key="1">
    <citation type="submission" date="2020-03" db="EMBL/GenBank/DDBJ databases">
        <title>Castanea mollissima Vanexum genome sequencing.</title>
        <authorList>
            <person name="Staton M."/>
        </authorList>
    </citation>
    <scope>NUCLEOTIDE SEQUENCE</scope>
    <source>
        <tissue evidence="2">Leaf</tissue>
    </source>
</reference>
<dbReference type="EMBL" id="JRKL02004344">
    <property type="protein sequence ID" value="KAF3952807.1"/>
    <property type="molecule type" value="Genomic_DNA"/>
</dbReference>
<evidence type="ECO:0000256" key="1">
    <source>
        <dbReference type="SAM" id="MobiDB-lite"/>
    </source>
</evidence>
<dbReference type="AlphaFoldDB" id="A0A8J4QJF0"/>
<name>A0A8J4QJF0_9ROSI</name>
<keyword evidence="3" id="KW-1185">Reference proteome</keyword>